<dbReference type="GO" id="GO:0004197">
    <property type="term" value="F:cysteine-type endopeptidase activity"/>
    <property type="evidence" value="ECO:0007669"/>
    <property type="project" value="InterPro"/>
</dbReference>
<comment type="catalytic activity">
    <reaction evidence="1">
        <text>All bonds known to be hydrolyzed by this endopeptidase have arginine in P1 and an acidic residue in P4. P6 is often occupied by an acidic residue or by a hydroxy-amino-acid residue, the phosphorylation of which enhances cleavage.</text>
        <dbReference type="EC" id="3.4.22.49"/>
    </reaction>
</comment>
<gene>
    <name evidence="7" type="ORF">EC957_006393</name>
</gene>
<dbReference type="GO" id="GO:0072686">
    <property type="term" value="C:mitotic spindle"/>
    <property type="evidence" value="ECO:0007669"/>
    <property type="project" value="TreeGrafter"/>
</dbReference>
<dbReference type="InterPro" id="IPR011990">
    <property type="entry name" value="TPR-like_helical_dom_sf"/>
</dbReference>
<sequence length="2674" mass="297975">MADSSDPLEVFIDLLPRHRQYHGQLASDLDRILASKQQALSSMQPTIPAPQNNHTNFTTTAPAFAKQVKRLVNQSMSTLTQWTKLLNATTASDIVSLQPPPDPQPALITPSPTNTEAAVNAGRNLAHAFQSLSAAGSTKKAVSGISRTASKNIAVVSTSLRPSTGRAQHSGPRAGAGVGTAASGANVREGGPPKRTQPAPPTNASDTVDSDDLRGSVYRTDQPTYSHVAILVDISFLSVRALEVLECRVSTDLFEIEKARSNLITKIIALGMKKRALKELGILREQLIAGAMAVWDEPDLASRSQQLMSTSKTRLHPTSTLMSAESLQRTYQDLFSFPFPNKVVSDLGACPSTQSPTFSPSRNVNPTQTFILLVQALHNNAVRCWADVRNGSLAHLLYPMLTRKDSPYNWCICIAKSQPKLAQQSLDALFRLLFISAAKTVENNPNRDGHCSAFLLRMLGMRYYAAFKHFSGTNDWSIWDKIMRCGVEYEKSTREGRTPADIIVLVTAYKEIFDFVQELSPIDYTSSHYQSWYTYMAHFASKVDDEATLAFVRSIDPGIQDTCMIDTTPPPLSKSPTPPPTHLSSQTTIPVGTNKAYPHTSRSTATQATISPAPMPGLVSVDQVYNHLEEAVEALRKFQDFLPVWQNDFLPVRDLEKSLSVTRSSLLSLQCALSAFPAKPLTAATLQNVARIFRSMDTLRKIGAKTLDRKEKVESNGGLKFTHASPSGTTIATGLTNKQLQLLGCIQTILPFLSDLTEVLWNAAHPYYQEWYEGDRGTRPGPLKLSCARVDAILFLSRLYLSNIAVAVGQPLPKPMTTYLESAFRTAERMNDRESLPWISNALYNYGGSLFKTNQQKDAVRPLELAIHSYRLFIGDDLLKCVGPTESTPLTRGTMQTSAITDSIVEGRLVLANRYDVLGVCFQSLHQVDQALECFNTGLCILPLEAFRQIDHVALGDMRTSHLPAAKLLNRRARTLLMMARPCFVSVLKSVPELQTRLTQDGQEPYLAGAVQEYEVGLLSVLGVKANQTRLRSLEQIEILKHLTTKVYPGGDRLSHPVRRARVLVRLAMLYQDQADQALRREALQLVEEAIEILKERDLKGDGCLEPVRNHHLAMAYTWQGVLERKWDESGSPQKSKPFLIALQLWEVILSGVECFASWEKSDALAGTGRQSGIEKARKQIPDPEQLYGHLQMLADCFGMIDYRVLQVQIYRLMLRLCNGILPTPEEACADSVRIYSRMGQAYLALGYSGKARMALDHGKAILEEMSKRSDGHIMQWEVYPLWLLAHSLYLTSVGHKSQGVAAYNEAQQYSQMYMNQAFSKSASTSRHAPSDGVISRSVEIKVQRAMVVVEASLARSHLLFLKEHLPESIADAMRALRQLNRIISTLATAIEESQQDSTVVCQRPMDNPFLIQEEPTDRDTPATQATTESSQRRQGIDLLATQRNQWSMFRLLSEVYHQLSRLHLVQGSVQETEYFVKEGQHIARLSRAPRSLGRFMLNQAHLGLLKHEWDESQLILHDLVMDDDNLDSAAGSLEIQDARIQLLHGDLYLATERFDRSLHAYYRTDEILTHLMDKSVIMSLEQLVIREPQTPREKRLVALYQRRGMSHLPSQKSLGTDSAHGSPGTEKLECASLSEIKATMGYRTSLIFNRMGQRTQARELVEKSREEDPTALTSAEYHLTMAKMLMLELEDAMAKHLMYAMIPESALAIGLFQKTRAQELASSSTSLTQAIDPSESNTVSRLDSHPASPSSSPSVRVTRMSRRRRSQLAFQQPLVQNPFGLHLGITELLQGGKLNSTRQYVDILVEARVHLIGAFQSSFYTCPSHVVVDICSRLAYLAILESCLHVDILKGDFMRGTMPSGERSNRQSDVWKMAARAACSLEMAKAVTQRREMHGLIKQKLHPTLPQEDQAWPKDIVSKDDQHVLSHEPGESRLRLGQELQPEKHKTVPFVGLEKPRPLRLFLAPDTDSDIGGSRGGDVEARENSKMSCDRRHTRLGKQAQLNHELLLHPSSTLGNDRTFLEELDRVYGQDANMMSGTADDPLAFQRDLVDILPQNWTVVSLTMDVDRGVLYVNRLRANTMPLVVCLPLNRAQLREGNGDARLDVSFVGEVDGGQDAGRAEPLSYAGAFEELQDIMKESQETLSIASTAVSGHIPATGVPGVTSTTFSSNRRPVELTKEAKTEWWSRRQNLNDRLRFLLSTMEDQWLCGLKGLIQSHNTPSSEENLQDFKKTLEWIMSQAGNTIPAPPARNSRSVDRGHTDLKGASMAQIEINVDLCRAILNLGDQPTKSELRDLVYFLLDAYLFKNVAAPGSVDASSIDSPRTTSPFVEYSEEQFGRVATQIREALQCYWETEVAANNNGYDEGAHVILVLDKYLQMFPWESCPVLRDEAVSRVPSIWFLRDRILQQRHLLSKSQLQDSPMPTNKTALESTTLVEHHDWRDLEVDGQKTFYLLNPGKDLKNTEEEFKDYVKAQPGWNGIIGRTPLDMECIQGLSKNDLYIYFGHSGGEQYIKPTQIRKLGHCAVSILLGCSSGLLRGSGEFDPTGNAMNYMLAGCPTVVANLWDVTDRDLDRFSKALFTLWGLDDSSGAGKKGTLTSASRDPVWSSISPMEGSYGDSGYSSVMDTRTRHSLQRPRLSIVEAVKEAREECRLKYLVGAATVVYGIPCFLKTRS</sequence>
<keyword evidence="8" id="KW-1185">Reference proteome</keyword>
<evidence type="ECO:0000256" key="3">
    <source>
        <dbReference type="ARBA" id="ARBA00022801"/>
    </source>
</evidence>
<dbReference type="SUPFAM" id="SSF48452">
    <property type="entry name" value="TPR-like"/>
    <property type="match status" value="1"/>
</dbReference>
<dbReference type="PANTHER" id="PTHR12792:SF0">
    <property type="entry name" value="SEPARIN"/>
    <property type="match status" value="1"/>
</dbReference>
<feature type="compositionally biased region" description="Low complexity" evidence="5">
    <location>
        <begin position="1746"/>
        <end position="1759"/>
    </location>
</feature>
<proteinExistence type="predicted"/>
<organism evidence="7 8">
    <name type="scientific">Mortierella hygrophila</name>
    <dbReference type="NCBI Taxonomy" id="979708"/>
    <lineage>
        <taxon>Eukaryota</taxon>
        <taxon>Fungi</taxon>
        <taxon>Fungi incertae sedis</taxon>
        <taxon>Mucoromycota</taxon>
        <taxon>Mortierellomycotina</taxon>
        <taxon>Mortierellomycetes</taxon>
        <taxon>Mortierellales</taxon>
        <taxon>Mortierellaceae</taxon>
        <taxon>Mortierella</taxon>
    </lineage>
</organism>
<feature type="region of interest" description="Disordered" evidence="5">
    <location>
        <begin position="1964"/>
        <end position="1989"/>
    </location>
</feature>
<dbReference type="GO" id="GO:0006508">
    <property type="term" value="P:proteolysis"/>
    <property type="evidence" value="ECO:0007669"/>
    <property type="project" value="InterPro"/>
</dbReference>
<evidence type="ECO:0000313" key="8">
    <source>
        <dbReference type="Proteomes" id="UP000723463"/>
    </source>
</evidence>
<feature type="compositionally biased region" description="Basic and acidic residues" evidence="5">
    <location>
        <begin position="1978"/>
        <end position="1989"/>
    </location>
</feature>
<dbReference type="Pfam" id="PF03568">
    <property type="entry name" value="Separin_C"/>
    <property type="match status" value="1"/>
</dbReference>
<feature type="domain" description="Peptidase C50" evidence="6">
    <location>
        <begin position="2448"/>
        <end position="2543"/>
    </location>
</feature>
<dbReference type="InterPro" id="IPR030397">
    <property type="entry name" value="SEPARIN_core_dom"/>
</dbReference>
<dbReference type="GO" id="GO:0044732">
    <property type="term" value="C:mitotic spindle pole body"/>
    <property type="evidence" value="ECO:0007669"/>
    <property type="project" value="TreeGrafter"/>
</dbReference>
<dbReference type="EC" id="3.4.22.49" evidence="2"/>
<feature type="region of interest" description="Disordered" evidence="5">
    <location>
        <begin position="1411"/>
        <end position="1434"/>
    </location>
</feature>
<evidence type="ECO:0000256" key="5">
    <source>
        <dbReference type="SAM" id="MobiDB-lite"/>
    </source>
</evidence>
<dbReference type="InterPro" id="IPR005314">
    <property type="entry name" value="Peptidase_C50"/>
</dbReference>
<evidence type="ECO:0000256" key="4">
    <source>
        <dbReference type="ARBA" id="ARBA00022829"/>
    </source>
</evidence>
<feature type="region of interest" description="Disordered" evidence="5">
    <location>
        <begin position="1724"/>
        <end position="1759"/>
    </location>
</feature>
<dbReference type="EMBL" id="JAAAXW010000294">
    <property type="protein sequence ID" value="KAF9538620.1"/>
    <property type="molecule type" value="Genomic_DNA"/>
</dbReference>
<evidence type="ECO:0000313" key="7">
    <source>
        <dbReference type="EMBL" id="KAF9538620.1"/>
    </source>
</evidence>
<keyword evidence="4" id="KW-0159">Chromosome partition</keyword>
<feature type="region of interest" description="Disordered" evidence="5">
    <location>
        <begin position="156"/>
        <end position="214"/>
    </location>
</feature>
<dbReference type="PROSITE" id="PS51700">
    <property type="entry name" value="SEPARIN"/>
    <property type="match status" value="1"/>
</dbReference>
<protein>
    <recommendedName>
        <fullName evidence="2">separase</fullName>
        <ecNumber evidence="2">3.4.22.49</ecNumber>
    </recommendedName>
</protein>
<reference evidence="7" key="1">
    <citation type="journal article" date="2020" name="Fungal Divers.">
        <title>Resolving the Mortierellaceae phylogeny through synthesis of multi-gene phylogenetics and phylogenomics.</title>
        <authorList>
            <person name="Vandepol N."/>
            <person name="Liber J."/>
            <person name="Desiro A."/>
            <person name="Na H."/>
            <person name="Kennedy M."/>
            <person name="Barry K."/>
            <person name="Grigoriev I.V."/>
            <person name="Miller A.N."/>
            <person name="O'Donnell K."/>
            <person name="Stajich J.E."/>
            <person name="Bonito G."/>
        </authorList>
    </citation>
    <scope>NUCLEOTIDE SEQUENCE</scope>
    <source>
        <strain evidence="7">NRRL 2591</strain>
    </source>
</reference>
<name>A0A9P6JZ73_9FUNG</name>
<dbReference type="GO" id="GO:0005737">
    <property type="term" value="C:cytoplasm"/>
    <property type="evidence" value="ECO:0007669"/>
    <property type="project" value="TreeGrafter"/>
</dbReference>
<evidence type="ECO:0000256" key="2">
    <source>
        <dbReference type="ARBA" id="ARBA00012489"/>
    </source>
</evidence>
<feature type="compositionally biased region" description="Polar residues" evidence="5">
    <location>
        <begin position="1724"/>
        <end position="1740"/>
    </location>
</feature>
<dbReference type="Proteomes" id="UP000723463">
    <property type="component" value="Unassembled WGS sequence"/>
</dbReference>
<dbReference type="PANTHER" id="PTHR12792">
    <property type="entry name" value="EXTRA SPINDLE POLES 1-RELATED"/>
    <property type="match status" value="1"/>
</dbReference>
<evidence type="ECO:0000256" key="1">
    <source>
        <dbReference type="ARBA" id="ARBA00000451"/>
    </source>
</evidence>
<keyword evidence="3" id="KW-0378">Hydrolase</keyword>
<comment type="caution">
    <text evidence="7">The sequence shown here is derived from an EMBL/GenBank/DDBJ whole genome shotgun (WGS) entry which is preliminary data.</text>
</comment>
<evidence type="ECO:0000259" key="6">
    <source>
        <dbReference type="PROSITE" id="PS51700"/>
    </source>
</evidence>
<dbReference type="GO" id="GO:0005634">
    <property type="term" value="C:nucleus"/>
    <property type="evidence" value="ECO:0007669"/>
    <property type="project" value="InterPro"/>
</dbReference>
<dbReference type="GO" id="GO:0051307">
    <property type="term" value="P:meiotic chromosome separation"/>
    <property type="evidence" value="ECO:0007669"/>
    <property type="project" value="TreeGrafter"/>
</dbReference>
<feature type="compositionally biased region" description="Polar residues" evidence="5">
    <location>
        <begin position="156"/>
        <end position="167"/>
    </location>
</feature>
<accession>A0A9P6JZ73</accession>